<dbReference type="KEGG" id="dmu:Desmu_0206"/>
<dbReference type="GO" id="GO:0016874">
    <property type="term" value="F:ligase activity"/>
    <property type="evidence" value="ECO:0007669"/>
    <property type="project" value="UniProtKB-KW"/>
</dbReference>
<dbReference type="AlphaFoldDB" id="E8R7N0"/>
<dbReference type="InterPro" id="IPR045864">
    <property type="entry name" value="aa-tRNA-synth_II/BPL/LPL"/>
</dbReference>
<gene>
    <name evidence="2" type="ordered locus">Desmu_0206</name>
</gene>
<proteinExistence type="predicted"/>
<organism evidence="2 3">
    <name type="scientific">Desulfurococcus mucosus (strain ATCC 35584 / DSM 2162 / JCM 9187 / O7/1)</name>
    <dbReference type="NCBI Taxonomy" id="765177"/>
    <lineage>
        <taxon>Archaea</taxon>
        <taxon>Thermoproteota</taxon>
        <taxon>Thermoprotei</taxon>
        <taxon>Desulfurococcales</taxon>
        <taxon>Desulfurococcaceae</taxon>
        <taxon>Desulfurococcus</taxon>
    </lineage>
</organism>
<dbReference type="EMBL" id="CP002363">
    <property type="protein sequence ID" value="ADV64525.1"/>
    <property type="molecule type" value="Genomic_DNA"/>
</dbReference>
<dbReference type="SUPFAM" id="SSF55681">
    <property type="entry name" value="Class II aaRS and biotin synthetases"/>
    <property type="match status" value="1"/>
</dbReference>
<name>E8R7N0_DESM0</name>
<protein>
    <submittedName>
        <fullName evidence="2">Biotin/lipoate A/B protein ligase</fullName>
    </submittedName>
</protein>
<dbReference type="PANTHER" id="PTHR43679">
    <property type="entry name" value="OCTANOYLTRANSFERASE LIPM-RELATED"/>
    <property type="match status" value="1"/>
</dbReference>
<dbReference type="eggNOG" id="arCOG01939">
    <property type="taxonomic scope" value="Archaea"/>
</dbReference>
<reference evidence="3" key="1">
    <citation type="submission" date="2010-11" db="EMBL/GenBank/DDBJ databases">
        <title>The complete genome of Desulfurococcus mucosus DSM 2162.</title>
        <authorList>
            <consortium name="US DOE Joint Genome Institute (JGI-PGF)"/>
            <person name="Lucas S."/>
            <person name="Copeland A."/>
            <person name="Lapidus A."/>
            <person name="Bruce D."/>
            <person name="Goodwin L."/>
            <person name="Pitluck S."/>
            <person name="Kyrpides N."/>
            <person name="Mavromatis K."/>
            <person name="Pagani I."/>
            <person name="Ivanova N."/>
            <person name="Ovchinnikova G."/>
            <person name="Chertkov O."/>
            <person name="Held B."/>
            <person name="Brettin T."/>
            <person name="Detter J.C."/>
            <person name="Tapia R."/>
            <person name="Han C."/>
            <person name="Land M."/>
            <person name="Hauser L."/>
            <person name="Markowitz V."/>
            <person name="Cheng J.-F."/>
            <person name="Hugenholtz P."/>
            <person name="Woyke T."/>
            <person name="Wu D."/>
            <person name="Wirth R."/>
            <person name="Bilek Y."/>
            <person name="Hader T."/>
            <person name="Klenk H.-P."/>
            <person name="Eisen J.A."/>
        </authorList>
    </citation>
    <scope>NUCLEOTIDE SEQUENCE [LARGE SCALE GENOMIC DNA]</scope>
    <source>
        <strain evidence="3">ATCC 35584 / DSM 2162 / JCM 9187 / O7/1</strain>
    </source>
</reference>
<keyword evidence="2" id="KW-0436">Ligase</keyword>
<reference evidence="2 3" key="2">
    <citation type="journal article" date="2011" name="Stand. Genomic Sci.">
        <title>Complete genome sequence of Desulfurococcus mucosus type strain (O7/1).</title>
        <authorList>
            <person name="Wirth R."/>
            <person name="Chertkov O."/>
            <person name="Held B."/>
            <person name="Lapidus A."/>
            <person name="Nolan M."/>
            <person name="Lucas S."/>
            <person name="Hammon N."/>
            <person name="Deshpande S."/>
            <person name="Cheng J.F."/>
            <person name="Tapia R."/>
            <person name="Han C."/>
            <person name="Goodwin L."/>
            <person name="Pitluck S."/>
            <person name="Liolios K."/>
            <person name="Ioanna P."/>
            <person name="Ivanova N."/>
            <person name="Mavromatis K."/>
            <person name="Mikhailova N."/>
            <person name="Pati A."/>
            <person name="Chen A."/>
            <person name="Palaniappan K."/>
            <person name="Land M."/>
            <person name="Hauser L."/>
            <person name="Chang Y.J."/>
            <person name="Jeffries C.D."/>
            <person name="Bilek Y."/>
            <person name="Hader T."/>
            <person name="Rohde M."/>
            <person name="Spring S."/>
            <person name="Sikorski J."/>
            <person name="Goker M."/>
            <person name="Woyke T."/>
            <person name="Bristow J."/>
            <person name="Eisen J.A."/>
            <person name="Markowitz V."/>
            <person name="Hugenholtz P."/>
            <person name="Kyrpides N.C."/>
            <person name="Klenk H.P."/>
        </authorList>
    </citation>
    <scope>NUCLEOTIDE SEQUENCE [LARGE SCALE GENOMIC DNA]</scope>
    <source>
        <strain evidence="3">ATCC 35584 / DSM 2162 / JCM 9187 / O7/1</strain>
    </source>
</reference>
<feature type="domain" description="BPL/LPL catalytic" evidence="1">
    <location>
        <begin position="31"/>
        <end position="223"/>
    </location>
</feature>
<evidence type="ECO:0000313" key="3">
    <source>
        <dbReference type="Proteomes" id="UP000001068"/>
    </source>
</evidence>
<evidence type="ECO:0000259" key="1">
    <source>
        <dbReference type="PROSITE" id="PS51733"/>
    </source>
</evidence>
<dbReference type="InterPro" id="IPR050664">
    <property type="entry name" value="Octanoyltrans_LipM/LipL"/>
</dbReference>
<dbReference type="HOGENOM" id="CLU_022986_5_0_2"/>
<sequence length="252" mass="28135">MRLRVVMDLEGAPVSWSMGMDEAMLELRLQDRIPDTLRLYVIKPSAVTIGYFQKVEESVDLGYASSRGIDVTRRISGGGSVYHDASGEVTYGIVLPARGVFSDVRESYEAICRGLVESLRILGVDAAFAPVNDIVVNGRKISGSAQARRKGFLLQHGTMMYATDLDEASRVLRAPQAKLQAKGVRSIRERVVTLREALQRDIDKRDVAEAMVKGFAKALGAEVFLDEYREDELKLAEELSLKYRSSEWVFKR</sequence>
<dbReference type="PROSITE" id="PS51733">
    <property type="entry name" value="BPL_LPL_CATALYTIC"/>
    <property type="match status" value="1"/>
</dbReference>
<dbReference type="InterPro" id="IPR004143">
    <property type="entry name" value="BPL_LPL_catalytic"/>
</dbReference>
<dbReference type="Proteomes" id="UP000001068">
    <property type="component" value="Chromosome"/>
</dbReference>
<dbReference type="Gene3D" id="3.30.930.10">
    <property type="entry name" value="Bira Bifunctional Protein, Domain 2"/>
    <property type="match status" value="1"/>
</dbReference>
<dbReference type="STRING" id="765177.Desmu_0206"/>
<dbReference type="Pfam" id="PF21948">
    <property type="entry name" value="LplA-B_cat"/>
    <property type="match status" value="1"/>
</dbReference>
<evidence type="ECO:0000313" key="2">
    <source>
        <dbReference type="EMBL" id="ADV64525.1"/>
    </source>
</evidence>
<dbReference type="OrthoDB" id="43646at2157"/>
<dbReference type="CDD" id="cd16443">
    <property type="entry name" value="LplA"/>
    <property type="match status" value="1"/>
</dbReference>
<dbReference type="PANTHER" id="PTHR43679:SF2">
    <property type="entry name" value="OCTANOYL-[GCVH]:PROTEIN N-OCTANOYLTRANSFERASE"/>
    <property type="match status" value="1"/>
</dbReference>
<accession>E8R7N0</accession>
<keyword evidence="3" id="KW-1185">Reference proteome</keyword>